<dbReference type="Pfam" id="PF01657">
    <property type="entry name" value="Stress-antifung"/>
    <property type="match status" value="1"/>
</dbReference>
<evidence type="ECO:0000256" key="5">
    <source>
        <dbReference type="ARBA" id="ARBA00022741"/>
    </source>
</evidence>
<dbReference type="EMBL" id="VDCV01000017">
    <property type="protein sequence ID" value="KAB5516814.1"/>
    <property type="molecule type" value="Genomic_DNA"/>
</dbReference>
<accession>A0A5N5JFN4</accession>
<dbReference type="GO" id="GO:0004674">
    <property type="term" value="F:protein serine/threonine kinase activity"/>
    <property type="evidence" value="ECO:0007669"/>
    <property type="project" value="UniProtKB-KW"/>
</dbReference>
<evidence type="ECO:0000256" key="6">
    <source>
        <dbReference type="ARBA" id="ARBA00022777"/>
    </source>
</evidence>
<reference evidence="14" key="1">
    <citation type="journal article" date="2019" name="Gigascience">
        <title>De novo genome assembly of the endangered Acer yangbiense, a plant species with extremely small populations endemic to Yunnan Province, China.</title>
        <authorList>
            <person name="Yang J."/>
            <person name="Wariss H.M."/>
            <person name="Tao L."/>
            <person name="Zhang R."/>
            <person name="Yun Q."/>
            <person name="Hollingsworth P."/>
            <person name="Dao Z."/>
            <person name="Luo G."/>
            <person name="Guo H."/>
            <person name="Ma Y."/>
            <person name="Sun W."/>
        </authorList>
    </citation>
    <scope>NUCLEOTIDE SEQUENCE [LARGE SCALE GENOMIC DNA]</scope>
    <source>
        <strain evidence="14">cv. br00</strain>
    </source>
</reference>
<evidence type="ECO:0000256" key="2">
    <source>
        <dbReference type="ARBA" id="ARBA00022679"/>
    </source>
</evidence>
<evidence type="ECO:0008006" key="15">
    <source>
        <dbReference type="Google" id="ProtNLM"/>
    </source>
</evidence>
<keyword evidence="14" id="KW-1185">Reference proteome</keyword>
<dbReference type="Proteomes" id="UP000326939">
    <property type="component" value="Chromosome 17"/>
</dbReference>
<evidence type="ECO:0000256" key="10">
    <source>
        <dbReference type="SAM" id="Phobius"/>
    </source>
</evidence>
<dbReference type="InterPro" id="IPR052059">
    <property type="entry name" value="CR_Ser/Thr_kinase"/>
</dbReference>
<sequence length="278" mass="31305">MNTKMEARNCMLNTVGSNFMVFYAESGSTDPGINMASQVRTDLINGSRHFATEQSLSGSDSVYAMFQCRDYMSAADCIACFSAASTQIRNCSVSSGARVVYDGCFLRILRFRDVENDRRTVSRKKAIFPQKFTRLQNRRDYRRCSWRGSPFLLIVGLFVWFKLSKKRKAARRGNIFDATELRGATNYSYKDLKLATKKFKEENKLGGGGFGDVYKGTLKNGKVVAVKKLALGQSNRVKACFAIEVTLIISNVHHRNLMENSSLDRFLFGNVKLASHIL</sequence>
<evidence type="ECO:0000313" key="13">
    <source>
        <dbReference type="EMBL" id="KAB5516814.1"/>
    </source>
</evidence>
<proteinExistence type="predicted"/>
<feature type="domain" description="Gnk2-homologous" evidence="12">
    <location>
        <begin position="10"/>
        <end position="113"/>
    </location>
</feature>
<keyword evidence="10" id="KW-0812">Transmembrane</keyword>
<dbReference type="PROSITE" id="PS00107">
    <property type="entry name" value="PROTEIN_KINASE_ATP"/>
    <property type="match status" value="1"/>
</dbReference>
<organism evidence="13 14">
    <name type="scientific">Salix brachista</name>
    <dbReference type="NCBI Taxonomy" id="2182728"/>
    <lineage>
        <taxon>Eukaryota</taxon>
        <taxon>Viridiplantae</taxon>
        <taxon>Streptophyta</taxon>
        <taxon>Embryophyta</taxon>
        <taxon>Tracheophyta</taxon>
        <taxon>Spermatophyta</taxon>
        <taxon>Magnoliopsida</taxon>
        <taxon>eudicotyledons</taxon>
        <taxon>Gunneridae</taxon>
        <taxon>Pentapetalae</taxon>
        <taxon>rosids</taxon>
        <taxon>fabids</taxon>
        <taxon>Malpighiales</taxon>
        <taxon>Salicaceae</taxon>
        <taxon>Saliceae</taxon>
        <taxon>Salix</taxon>
    </lineage>
</organism>
<evidence type="ECO:0000256" key="7">
    <source>
        <dbReference type="ARBA" id="ARBA00022840"/>
    </source>
</evidence>
<dbReference type="Gene3D" id="3.30.430.20">
    <property type="entry name" value="Gnk2 domain, C-X8-C-X2-C motif"/>
    <property type="match status" value="1"/>
</dbReference>
<keyword evidence="10" id="KW-0472">Membrane</keyword>
<keyword evidence="1" id="KW-0723">Serine/threonine-protein kinase</keyword>
<dbReference type="Gene3D" id="3.30.200.20">
    <property type="entry name" value="Phosphorylase Kinase, domain 1"/>
    <property type="match status" value="1"/>
</dbReference>
<keyword evidence="4" id="KW-0677">Repeat</keyword>
<keyword evidence="10" id="KW-1133">Transmembrane helix</keyword>
<dbReference type="InterPro" id="IPR017441">
    <property type="entry name" value="Protein_kinase_ATP_BS"/>
</dbReference>
<comment type="caution">
    <text evidence="13">The sequence shown here is derived from an EMBL/GenBank/DDBJ whole genome shotgun (WGS) entry which is preliminary data.</text>
</comment>
<feature type="binding site" evidence="9">
    <location>
        <position position="228"/>
    </location>
    <ligand>
        <name>ATP</name>
        <dbReference type="ChEBI" id="CHEBI:30616"/>
    </ligand>
</feature>
<evidence type="ECO:0000256" key="4">
    <source>
        <dbReference type="ARBA" id="ARBA00022737"/>
    </source>
</evidence>
<name>A0A5N5JFN4_9ROSI</name>
<dbReference type="GO" id="GO:0005524">
    <property type="term" value="F:ATP binding"/>
    <property type="evidence" value="ECO:0007669"/>
    <property type="project" value="UniProtKB-UniRule"/>
</dbReference>
<evidence type="ECO:0000256" key="1">
    <source>
        <dbReference type="ARBA" id="ARBA00022527"/>
    </source>
</evidence>
<keyword evidence="2" id="KW-0808">Transferase</keyword>
<keyword evidence="3" id="KW-0732">Signal</keyword>
<keyword evidence="5 9" id="KW-0547">Nucleotide-binding</keyword>
<feature type="domain" description="Protein kinase" evidence="11">
    <location>
        <begin position="199"/>
        <end position="278"/>
    </location>
</feature>
<evidence type="ECO:0000313" key="14">
    <source>
        <dbReference type="Proteomes" id="UP000326939"/>
    </source>
</evidence>
<dbReference type="InterPro" id="IPR002902">
    <property type="entry name" value="GNK2"/>
</dbReference>
<dbReference type="SUPFAM" id="SSF56112">
    <property type="entry name" value="Protein kinase-like (PK-like)"/>
    <property type="match status" value="1"/>
</dbReference>
<evidence type="ECO:0000256" key="9">
    <source>
        <dbReference type="PROSITE-ProRule" id="PRU10141"/>
    </source>
</evidence>
<dbReference type="InterPro" id="IPR001245">
    <property type="entry name" value="Ser-Thr/Tyr_kinase_cat_dom"/>
</dbReference>
<dbReference type="PROSITE" id="PS50011">
    <property type="entry name" value="PROTEIN_KINASE_DOM"/>
    <property type="match status" value="1"/>
</dbReference>
<dbReference type="CDD" id="cd23509">
    <property type="entry name" value="Gnk2-like"/>
    <property type="match status" value="1"/>
</dbReference>
<dbReference type="PANTHER" id="PTHR47973">
    <property type="entry name" value="CYSTEINE-RICH RECEPTOR-LIKE PROTEIN KINASE 3"/>
    <property type="match status" value="1"/>
</dbReference>
<dbReference type="PROSITE" id="PS51473">
    <property type="entry name" value="GNK2"/>
    <property type="match status" value="1"/>
</dbReference>
<keyword evidence="6" id="KW-0418">Kinase</keyword>
<evidence type="ECO:0000259" key="11">
    <source>
        <dbReference type="PROSITE" id="PS50011"/>
    </source>
</evidence>
<keyword evidence="7 9" id="KW-0067">ATP-binding</keyword>
<evidence type="ECO:0000256" key="3">
    <source>
        <dbReference type="ARBA" id="ARBA00022729"/>
    </source>
</evidence>
<evidence type="ECO:0000256" key="8">
    <source>
        <dbReference type="ARBA" id="ARBA00023170"/>
    </source>
</evidence>
<protein>
    <recommendedName>
        <fullName evidence="15">Gnk2-homologous domain-containing protein</fullName>
    </recommendedName>
</protein>
<dbReference type="InterPro" id="IPR011009">
    <property type="entry name" value="Kinase-like_dom_sf"/>
</dbReference>
<feature type="transmembrane region" description="Helical" evidence="10">
    <location>
        <begin position="146"/>
        <end position="163"/>
    </location>
</feature>
<dbReference type="AlphaFoldDB" id="A0A5N5JFN4"/>
<dbReference type="InterPro" id="IPR000719">
    <property type="entry name" value="Prot_kinase_dom"/>
</dbReference>
<dbReference type="Pfam" id="PF07714">
    <property type="entry name" value="PK_Tyr_Ser-Thr"/>
    <property type="match status" value="1"/>
</dbReference>
<dbReference type="InterPro" id="IPR038408">
    <property type="entry name" value="GNK2_sf"/>
</dbReference>
<keyword evidence="8" id="KW-0675">Receptor</keyword>
<evidence type="ECO:0000259" key="12">
    <source>
        <dbReference type="PROSITE" id="PS51473"/>
    </source>
</evidence>
<gene>
    <name evidence="13" type="ORF">DKX38_027462</name>
</gene>